<dbReference type="SFLD" id="SFLDG01140">
    <property type="entry name" value="C2.B:_Phosphomannomutase_and_P"/>
    <property type="match status" value="1"/>
</dbReference>
<dbReference type="PANTHER" id="PTHR10000">
    <property type="entry name" value="PHOSPHOSERINE PHOSPHATASE"/>
    <property type="match status" value="1"/>
</dbReference>
<evidence type="ECO:0000313" key="2">
    <source>
        <dbReference type="Proteomes" id="UP001589609"/>
    </source>
</evidence>
<dbReference type="Pfam" id="PF08282">
    <property type="entry name" value="Hydrolase_3"/>
    <property type="match status" value="1"/>
</dbReference>
<protein>
    <submittedName>
        <fullName evidence="1">Cof-type HAD-IIB family hydrolase</fullName>
        <ecNumber evidence="1">3.1.3.-</ecNumber>
    </submittedName>
</protein>
<sequence>MRCVSLDLDGTLLNSNHEITPASQEAIRQLQANGVDVILNTGRAYQDVVKVPGVQEMNCPIICVNGSVLYSKTGKLLYEATLPLSVYKRTLSLLRELNVGVLVYTNHGGFPSTLPPLHSKSKEELEGLFQTYDYDQVLKLKDVKIYKLIALVHAEEAERIAGVKEALAGYDDISTASSFPNNVEITSTEAQKGKALRRYELMHNLLFDEIYAFGDGGNDISQFEIATQSVAMANAPEEVKAKATIVTKSNDEDGVSYAITDLLKLV</sequence>
<name>A0ABV5WET0_9BACI</name>
<dbReference type="GO" id="GO:0016787">
    <property type="term" value="F:hydrolase activity"/>
    <property type="evidence" value="ECO:0007669"/>
    <property type="project" value="UniProtKB-KW"/>
</dbReference>
<comment type="caution">
    <text evidence="1">The sequence shown here is derived from an EMBL/GenBank/DDBJ whole genome shotgun (WGS) entry which is preliminary data.</text>
</comment>
<dbReference type="EC" id="3.1.3.-" evidence="1"/>
<dbReference type="InterPro" id="IPR000150">
    <property type="entry name" value="Cof"/>
</dbReference>
<dbReference type="Proteomes" id="UP001589609">
    <property type="component" value="Unassembled WGS sequence"/>
</dbReference>
<dbReference type="PROSITE" id="PS01229">
    <property type="entry name" value="COF_2"/>
    <property type="match status" value="1"/>
</dbReference>
<dbReference type="EMBL" id="JBHMAF010000046">
    <property type="protein sequence ID" value="MFB9758876.1"/>
    <property type="molecule type" value="Genomic_DNA"/>
</dbReference>
<dbReference type="InterPro" id="IPR036412">
    <property type="entry name" value="HAD-like_sf"/>
</dbReference>
<evidence type="ECO:0000313" key="1">
    <source>
        <dbReference type="EMBL" id="MFB9758876.1"/>
    </source>
</evidence>
<dbReference type="RefSeq" id="WP_379949164.1">
    <property type="nucleotide sequence ID" value="NZ_JBHMAF010000046.1"/>
</dbReference>
<accession>A0ABV5WET0</accession>
<dbReference type="InterPro" id="IPR023214">
    <property type="entry name" value="HAD_sf"/>
</dbReference>
<keyword evidence="2" id="KW-1185">Reference proteome</keyword>
<dbReference type="NCBIfam" id="TIGR01484">
    <property type="entry name" value="HAD-SF-IIB"/>
    <property type="match status" value="1"/>
</dbReference>
<dbReference type="NCBIfam" id="TIGR00099">
    <property type="entry name" value="Cof-subfamily"/>
    <property type="match status" value="1"/>
</dbReference>
<reference evidence="1 2" key="1">
    <citation type="submission" date="2024-09" db="EMBL/GenBank/DDBJ databases">
        <authorList>
            <person name="Sun Q."/>
            <person name="Mori K."/>
        </authorList>
    </citation>
    <scope>NUCLEOTIDE SEQUENCE [LARGE SCALE GENOMIC DNA]</scope>
    <source>
        <strain evidence="1 2">JCM 11201</strain>
    </source>
</reference>
<proteinExistence type="predicted"/>
<gene>
    <name evidence="1" type="ORF">ACFFMS_10350</name>
</gene>
<organism evidence="1 2">
    <name type="scientific">Ectobacillus funiculus</name>
    <dbReference type="NCBI Taxonomy" id="137993"/>
    <lineage>
        <taxon>Bacteria</taxon>
        <taxon>Bacillati</taxon>
        <taxon>Bacillota</taxon>
        <taxon>Bacilli</taxon>
        <taxon>Bacillales</taxon>
        <taxon>Bacillaceae</taxon>
        <taxon>Ectobacillus</taxon>
    </lineage>
</organism>
<keyword evidence="1" id="KW-0378">Hydrolase</keyword>
<dbReference type="SFLD" id="SFLDS00003">
    <property type="entry name" value="Haloacid_Dehalogenase"/>
    <property type="match status" value="1"/>
</dbReference>
<dbReference type="PANTHER" id="PTHR10000:SF8">
    <property type="entry name" value="HAD SUPERFAMILY HYDROLASE-LIKE, TYPE 3"/>
    <property type="match status" value="1"/>
</dbReference>
<dbReference type="CDD" id="cd07516">
    <property type="entry name" value="HAD_Pase"/>
    <property type="match status" value="1"/>
</dbReference>
<dbReference type="SUPFAM" id="SSF56784">
    <property type="entry name" value="HAD-like"/>
    <property type="match status" value="1"/>
</dbReference>
<dbReference type="Gene3D" id="3.30.1240.10">
    <property type="match status" value="1"/>
</dbReference>
<dbReference type="InterPro" id="IPR006379">
    <property type="entry name" value="HAD-SF_hydro_IIB"/>
</dbReference>
<dbReference type="Gene3D" id="3.40.50.1000">
    <property type="entry name" value="HAD superfamily/HAD-like"/>
    <property type="match status" value="1"/>
</dbReference>